<organism evidence="3 4">
    <name type="scientific">Mycoplasma mobile (strain ATCC 43663 / 163K / NCTC 11711)</name>
    <name type="common">Mesomycoplasma mobile</name>
    <dbReference type="NCBI Taxonomy" id="267748"/>
    <lineage>
        <taxon>Bacteria</taxon>
        <taxon>Bacillati</taxon>
        <taxon>Mycoplasmatota</taxon>
        <taxon>Mycoplasmoidales</taxon>
        <taxon>Metamycoplasmataceae</taxon>
        <taxon>Mesomycoplasma</taxon>
    </lineage>
</organism>
<gene>
    <name evidence="3" type="primary">mvspP</name>
    <name evidence="3" type="ordered locus">MMOB6330</name>
</gene>
<dbReference type="Pfam" id="PF04200">
    <property type="entry name" value="Lipoprotein_17"/>
    <property type="match status" value="1"/>
</dbReference>
<dbReference type="AlphaFoldDB" id="Q6KH12"/>
<evidence type="ECO:0000259" key="2">
    <source>
        <dbReference type="Pfam" id="PF04200"/>
    </source>
</evidence>
<dbReference type="Proteomes" id="UP000009072">
    <property type="component" value="Chromosome"/>
</dbReference>
<feature type="signal peptide" evidence="1">
    <location>
        <begin position="1"/>
        <end position="23"/>
    </location>
</feature>
<feature type="chain" id="PRO_5004275601" evidence="1">
    <location>
        <begin position="24"/>
        <end position="143"/>
    </location>
</feature>
<sequence>MKLKNKIFISLASVATTSLPMIAVVACGTTTTTEKNIDQVITEELAKQNKHEATLVGSLTTLASEVNAQNLNNFILNPVTSNGVSFRYIFKANSADDVKGELTATLQAYVAGKEPADLDDQNQVIQPKSKEVIITGFKKQTNN</sequence>
<feature type="domain" description="Lipoprotein-associated type-17" evidence="2">
    <location>
        <begin position="46"/>
        <end position="139"/>
    </location>
</feature>
<dbReference type="RefSeq" id="WP_011265153.1">
    <property type="nucleotide sequence ID" value="NC_006908.1"/>
</dbReference>
<dbReference type="EMBL" id="AE017308">
    <property type="protein sequence ID" value="AAT28119.1"/>
    <property type="molecule type" value="Genomic_DNA"/>
</dbReference>
<reference evidence="3 4" key="1">
    <citation type="journal article" date="2004" name="Genome Res.">
        <title>The complete genome and proteome of Mycoplasma mobile.</title>
        <authorList>
            <person name="Jaffe J.D."/>
            <person name="Stange-Thomann N."/>
            <person name="Smith C."/>
            <person name="DeCaprio D."/>
            <person name="Fisher S."/>
            <person name="Butler J."/>
            <person name="Calvo S."/>
            <person name="Elkins T."/>
            <person name="FitzGerald M.G."/>
            <person name="Hafez N."/>
            <person name="Kodira C.D."/>
            <person name="Major J."/>
            <person name="Wang S."/>
            <person name="Wilkinson J."/>
            <person name="Nicol R."/>
            <person name="Nusbaum C."/>
            <person name="Birren B."/>
            <person name="Berg H.C."/>
            <person name="Church G.M."/>
        </authorList>
    </citation>
    <scope>NUCLEOTIDE SEQUENCE [LARGE SCALE GENOMIC DNA]</scope>
    <source>
        <strain evidence="4">ATCC 43663 / 163K / NCTC 11711</strain>
    </source>
</reference>
<name>Q6KH12_MYCM1</name>
<dbReference type="KEGG" id="mmo:MMOB6330"/>
<keyword evidence="4" id="KW-1185">Reference proteome</keyword>
<dbReference type="InterPro" id="IPR007326">
    <property type="entry name" value="Lipoprotein-assoc_dom"/>
</dbReference>
<proteinExistence type="predicted"/>
<evidence type="ECO:0000256" key="1">
    <source>
        <dbReference type="SAM" id="SignalP"/>
    </source>
</evidence>
<dbReference type="PROSITE" id="PS51257">
    <property type="entry name" value="PROKAR_LIPOPROTEIN"/>
    <property type="match status" value="1"/>
</dbReference>
<evidence type="ECO:0000313" key="4">
    <source>
        <dbReference type="Proteomes" id="UP000009072"/>
    </source>
</evidence>
<keyword evidence="1" id="KW-0732">Signal</keyword>
<accession>Q6KH12</accession>
<dbReference type="HOGENOM" id="CLU_1804061_0_0_14"/>
<protein>
    <submittedName>
        <fullName evidence="3">Variable surface protein mvspP</fullName>
    </submittedName>
</protein>
<evidence type="ECO:0000313" key="3">
    <source>
        <dbReference type="EMBL" id="AAT28119.1"/>
    </source>
</evidence>